<organism evidence="13 14">
    <name type="scientific">Brassica rapa subsp. trilocularis</name>
    <dbReference type="NCBI Taxonomy" id="1813537"/>
    <lineage>
        <taxon>Eukaryota</taxon>
        <taxon>Viridiplantae</taxon>
        <taxon>Streptophyta</taxon>
        <taxon>Embryophyta</taxon>
        <taxon>Tracheophyta</taxon>
        <taxon>Spermatophyta</taxon>
        <taxon>Magnoliopsida</taxon>
        <taxon>eudicotyledons</taxon>
        <taxon>Gunneridae</taxon>
        <taxon>Pentapetalae</taxon>
        <taxon>rosids</taxon>
        <taxon>malvids</taxon>
        <taxon>Brassicales</taxon>
        <taxon>Brassicaceae</taxon>
        <taxon>Brassiceae</taxon>
        <taxon>Brassica</taxon>
    </lineage>
</organism>
<evidence type="ECO:0000256" key="4">
    <source>
        <dbReference type="ARBA" id="ARBA00022448"/>
    </source>
</evidence>
<feature type="non-terminal residue" evidence="13">
    <location>
        <position position="89"/>
    </location>
</feature>
<dbReference type="Proteomes" id="UP000823674">
    <property type="component" value="Chromosome A03"/>
</dbReference>
<dbReference type="InterPro" id="IPR035921">
    <property type="entry name" value="F/V-ATP_Csub_sf"/>
</dbReference>
<dbReference type="PRINTS" id="PR00122">
    <property type="entry name" value="VACATPASE"/>
</dbReference>
<comment type="similarity">
    <text evidence="3">Belongs to the V-ATPase proteolipid subunit family.</text>
</comment>
<evidence type="ECO:0000256" key="3">
    <source>
        <dbReference type="ARBA" id="ARBA00007296"/>
    </source>
</evidence>
<feature type="transmembrane region" description="Helical" evidence="11">
    <location>
        <begin position="40"/>
        <end position="59"/>
    </location>
</feature>
<feature type="domain" description="V-ATPase proteolipid subunit C-like" evidence="12">
    <location>
        <begin position="45"/>
        <end position="89"/>
    </location>
</feature>
<reference evidence="13 14" key="1">
    <citation type="submission" date="2021-03" db="EMBL/GenBank/DDBJ databases">
        <authorList>
            <person name="King G.J."/>
            <person name="Bancroft I."/>
            <person name="Baten A."/>
            <person name="Bloomfield J."/>
            <person name="Borpatragohain P."/>
            <person name="He Z."/>
            <person name="Irish N."/>
            <person name="Irwin J."/>
            <person name="Liu K."/>
            <person name="Mauleon R.P."/>
            <person name="Moore J."/>
            <person name="Morris R."/>
            <person name="Ostergaard L."/>
            <person name="Wang B."/>
            <person name="Wells R."/>
        </authorList>
    </citation>
    <scope>NUCLEOTIDE SEQUENCE [LARGE SCALE GENOMIC DNA]</scope>
    <source>
        <strain evidence="13">R-o-18</strain>
        <tissue evidence="13">Leaf</tissue>
    </source>
</reference>
<sequence length="89" mass="9340">MSTFSGDESARFFGFIGAAAALKFRLWIGPMKLTDLHIPLIGFDLTLAIFSMGAAYGTAKSGVGVASMGVMRPELVMQSIVPVVMAGVL</sequence>
<proteinExistence type="inferred from homology"/>
<comment type="caution">
    <text evidence="13">The sequence shown here is derived from an EMBL/GenBank/DDBJ whole genome shotgun (WGS) entry which is preliminary data.</text>
</comment>
<keyword evidence="8 11" id="KW-1133">Transmembrane helix</keyword>
<evidence type="ECO:0000256" key="11">
    <source>
        <dbReference type="SAM" id="Phobius"/>
    </source>
</evidence>
<keyword evidence="10 11" id="KW-0472">Membrane</keyword>
<evidence type="ECO:0000256" key="7">
    <source>
        <dbReference type="ARBA" id="ARBA00022781"/>
    </source>
</evidence>
<evidence type="ECO:0000256" key="2">
    <source>
        <dbReference type="ARBA" id="ARBA00004128"/>
    </source>
</evidence>
<dbReference type="NCBIfam" id="TIGR01100">
    <property type="entry name" value="V_ATP_synt_C"/>
    <property type="match status" value="1"/>
</dbReference>
<evidence type="ECO:0000313" key="14">
    <source>
        <dbReference type="Proteomes" id="UP000823674"/>
    </source>
</evidence>
<evidence type="ECO:0000256" key="9">
    <source>
        <dbReference type="ARBA" id="ARBA00023065"/>
    </source>
</evidence>
<evidence type="ECO:0000256" key="10">
    <source>
        <dbReference type="ARBA" id="ARBA00023136"/>
    </source>
</evidence>
<accession>A0ABQ7N9H4</accession>
<protein>
    <recommendedName>
        <fullName evidence="12">V-ATPase proteolipid subunit C-like domain-containing protein</fullName>
    </recommendedName>
</protein>
<gene>
    <name evidence="13" type="primary">A03p066550.1_BraROA</name>
    <name evidence="13" type="ORF">IGI04_013663</name>
</gene>
<evidence type="ECO:0000256" key="6">
    <source>
        <dbReference type="ARBA" id="ARBA00022692"/>
    </source>
</evidence>
<keyword evidence="7" id="KW-0375">Hydrogen ion transport</keyword>
<keyword evidence="6 11" id="KW-0812">Transmembrane</keyword>
<dbReference type="Gene3D" id="1.20.120.610">
    <property type="entry name" value="lithium bound rotor ring of v- atpase"/>
    <property type="match status" value="1"/>
</dbReference>
<evidence type="ECO:0000256" key="1">
    <source>
        <dbReference type="ARBA" id="ARBA00002481"/>
    </source>
</evidence>
<comment type="function">
    <text evidence="1">Proton-conducting pore forming subunit of the membrane integral V0 complex of vacuolar ATPase. V-ATPase is responsible for acidifying a variety of intracellular compartments in eukaryotic cells.</text>
</comment>
<dbReference type="InterPro" id="IPR011555">
    <property type="entry name" value="ATPase_proteolipid_su_C_euk"/>
</dbReference>
<dbReference type="InterPro" id="IPR002379">
    <property type="entry name" value="ATPase_proteolipid_c-like_dom"/>
</dbReference>
<evidence type="ECO:0000259" key="12">
    <source>
        <dbReference type="Pfam" id="PF00137"/>
    </source>
</evidence>
<evidence type="ECO:0000313" key="13">
    <source>
        <dbReference type="EMBL" id="KAG5407544.1"/>
    </source>
</evidence>
<dbReference type="Pfam" id="PF00137">
    <property type="entry name" value="ATP-synt_C"/>
    <property type="match status" value="1"/>
</dbReference>
<keyword evidence="14" id="KW-1185">Reference proteome</keyword>
<dbReference type="InterPro" id="IPR000245">
    <property type="entry name" value="ATPase_proteolipid_csu"/>
</dbReference>
<evidence type="ECO:0000256" key="8">
    <source>
        <dbReference type="ARBA" id="ARBA00022989"/>
    </source>
</evidence>
<dbReference type="EMBL" id="JADBGQ010000003">
    <property type="protein sequence ID" value="KAG5407544.1"/>
    <property type="molecule type" value="Genomic_DNA"/>
</dbReference>
<keyword evidence="9" id="KW-0406">Ion transport</keyword>
<dbReference type="PANTHER" id="PTHR10263">
    <property type="entry name" value="V-TYPE PROTON ATPASE PROTEOLIPID SUBUNIT"/>
    <property type="match status" value="1"/>
</dbReference>
<evidence type="ECO:0000256" key="5">
    <source>
        <dbReference type="ARBA" id="ARBA00022554"/>
    </source>
</evidence>
<comment type="subcellular location">
    <subcellularLocation>
        <location evidence="2">Vacuole membrane</location>
        <topology evidence="2">Multi-pass membrane protein</topology>
    </subcellularLocation>
</comment>
<keyword evidence="4" id="KW-0813">Transport</keyword>
<name>A0ABQ7N9H4_BRACM</name>
<keyword evidence="5" id="KW-0926">Vacuole</keyword>
<feature type="transmembrane region" description="Helical" evidence="11">
    <location>
        <begin position="12"/>
        <end position="28"/>
    </location>
</feature>